<dbReference type="Proteomes" id="UP000262901">
    <property type="component" value="Unassembled WGS sequence"/>
</dbReference>
<dbReference type="AlphaFoldDB" id="A0A372KJ94"/>
<dbReference type="Pfam" id="PF01795">
    <property type="entry name" value="Methyltransf_5"/>
    <property type="match status" value="1"/>
</dbReference>
<evidence type="ECO:0000256" key="2">
    <source>
        <dbReference type="ARBA" id="ARBA00022490"/>
    </source>
</evidence>
<dbReference type="Gene3D" id="1.10.150.170">
    <property type="entry name" value="Putative methyltransferase TM0872, insert domain"/>
    <property type="match status" value="1"/>
</dbReference>
<evidence type="ECO:0000313" key="12">
    <source>
        <dbReference type="Proteomes" id="UP000262901"/>
    </source>
</evidence>
<feature type="binding site" evidence="7">
    <location>
        <position position="55"/>
    </location>
    <ligand>
        <name>S-adenosyl-L-methionine</name>
        <dbReference type="ChEBI" id="CHEBI:59789"/>
    </ligand>
</feature>
<gene>
    <name evidence="7 10" type="primary">rsmH</name>
    <name evidence="8" type="ORF">DDV21_009300</name>
    <name evidence="9" type="ORF">DDV22_08145</name>
    <name evidence="10" type="ORF">DDV23_10295</name>
</gene>
<feature type="binding site" evidence="7">
    <location>
        <position position="105"/>
    </location>
    <ligand>
        <name>S-adenosyl-L-methionine</name>
        <dbReference type="ChEBI" id="CHEBI:59789"/>
    </ligand>
</feature>
<dbReference type="InterPro" id="IPR023397">
    <property type="entry name" value="SAM-dep_MeTrfase_MraW_recog"/>
</dbReference>
<reference evidence="10 12" key="2">
    <citation type="submission" date="2018-08" db="EMBL/GenBank/DDBJ databases">
        <title>Draft genome of Streptococcus sp. nov. Z1.</title>
        <authorList>
            <person name="Tian Z."/>
        </authorList>
    </citation>
    <scope>NUCLEOTIDE SEQUENCE [LARGE SCALE GENOMIC DNA]</scope>
    <source>
        <strain evidence="10">Z1</strain>
        <strain evidence="12">Z1(2018)</strain>
    </source>
</reference>
<dbReference type="Gene3D" id="3.40.50.150">
    <property type="entry name" value="Vaccinia Virus protein VP39"/>
    <property type="match status" value="1"/>
</dbReference>
<evidence type="ECO:0000313" key="9">
    <source>
        <dbReference type="EMBL" id="RFU50562.1"/>
    </source>
</evidence>
<dbReference type="HAMAP" id="MF_01007">
    <property type="entry name" value="16SrRNA_methyltr_H"/>
    <property type="match status" value="1"/>
</dbReference>
<dbReference type="InterPro" id="IPR002903">
    <property type="entry name" value="RsmH"/>
</dbReference>
<dbReference type="SUPFAM" id="SSF81799">
    <property type="entry name" value="Putative methyltransferase TM0872, insert domain"/>
    <property type="match status" value="1"/>
</dbReference>
<reference evidence="11" key="3">
    <citation type="submission" date="2018-08" db="EMBL/GenBank/DDBJ databases">
        <title>Streptococcus chenjunshii sp. nov., isolated from stools sample of the Tibetan antelope in the Qinghai-Tibet plateau, China.</title>
        <authorList>
            <person name="Tian Z."/>
        </authorList>
    </citation>
    <scope>NUCLEOTIDE SEQUENCE [LARGE SCALE GENOMIC DNA]</scope>
    <source>
        <strain evidence="11">Z15</strain>
    </source>
</reference>
<evidence type="ECO:0000256" key="7">
    <source>
        <dbReference type="HAMAP-Rule" id="MF_01007"/>
    </source>
</evidence>
<feature type="binding site" evidence="7">
    <location>
        <begin position="35"/>
        <end position="37"/>
    </location>
    <ligand>
        <name>S-adenosyl-L-methionine</name>
        <dbReference type="ChEBI" id="CHEBI:59789"/>
    </ligand>
</feature>
<keyword evidence="6 7" id="KW-0949">S-adenosyl-L-methionine</keyword>
<dbReference type="PIRSF" id="PIRSF004486">
    <property type="entry name" value="MraW"/>
    <property type="match status" value="1"/>
</dbReference>
<evidence type="ECO:0000313" key="13">
    <source>
        <dbReference type="Proteomes" id="UP000264056"/>
    </source>
</evidence>
<dbReference type="FunFam" id="1.10.150.170:FF:000001">
    <property type="entry name" value="Ribosomal RNA small subunit methyltransferase H"/>
    <property type="match status" value="1"/>
</dbReference>
<dbReference type="EMBL" id="QVQY01000023">
    <property type="protein sequence ID" value="RFU50562.1"/>
    <property type="molecule type" value="Genomic_DNA"/>
</dbReference>
<dbReference type="GO" id="GO:0071424">
    <property type="term" value="F:rRNA (cytosine-N4-)-methyltransferase activity"/>
    <property type="evidence" value="ECO:0007669"/>
    <property type="project" value="UniProtKB-UniRule"/>
</dbReference>
<name>A0A372KJ94_9STRE</name>
<evidence type="ECO:0000313" key="8">
    <source>
        <dbReference type="EMBL" id="AXQ79257.1"/>
    </source>
</evidence>
<protein>
    <recommendedName>
        <fullName evidence="7">Ribosomal RNA small subunit methyltransferase H</fullName>
        <ecNumber evidence="7">2.1.1.199</ecNumber>
    </recommendedName>
    <alternativeName>
        <fullName evidence="7">16S rRNA m(4)C1402 methyltransferase</fullName>
    </alternativeName>
    <alternativeName>
        <fullName evidence="7">rRNA (cytosine-N(4)-)-methyltransferase RsmH</fullName>
    </alternativeName>
</protein>
<reference evidence="9 13" key="1">
    <citation type="submission" date="2018-08" db="EMBL/GenBank/DDBJ databases">
        <title>Draft genome of Streptococcus sp .nov. Z2.</title>
        <authorList>
            <person name="Tian Z."/>
        </authorList>
    </citation>
    <scope>NUCLEOTIDE SEQUENCE [LARGE SCALE GENOMIC DNA]</scope>
    <source>
        <strain evidence="9 13">Z2</strain>
    </source>
</reference>
<dbReference type="RefSeq" id="WP_116879014.1">
    <property type="nucleotide sequence ID" value="NZ_CP031733.1"/>
</dbReference>
<dbReference type="GO" id="GO:0070475">
    <property type="term" value="P:rRNA base methylation"/>
    <property type="evidence" value="ECO:0007669"/>
    <property type="project" value="UniProtKB-UniRule"/>
</dbReference>
<dbReference type="PANTHER" id="PTHR11265:SF0">
    <property type="entry name" value="12S RRNA N4-METHYLCYTIDINE METHYLTRANSFERASE"/>
    <property type="match status" value="1"/>
</dbReference>
<keyword evidence="4 7" id="KW-0489">Methyltransferase</keyword>
<comment type="function">
    <text evidence="7">Specifically methylates the N4 position of cytidine in position 1402 (C1402) of 16S rRNA.</text>
</comment>
<evidence type="ECO:0000256" key="1">
    <source>
        <dbReference type="ARBA" id="ARBA00010396"/>
    </source>
</evidence>
<evidence type="ECO:0000313" key="11">
    <source>
        <dbReference type="Proteomes" id="UP000246115"/>
    </source>
</evidence>
<comment type="catalytic activity">
    <reaction evidence="7">
        <text>cytidine(1402) in 16S rRNA + S-adenosyl-L-methionine = N(4)-methylcytidine(1402) in 16S rRNA + S-adenosyl-L-homocysteine + H(+)</text>
        <dbReference type="Rhea" id="RHEA:42928"/>
        <dbReference type="Rhea" id="RHEA-COMP:10286"/>
        <dbReference type="Rhea" id="RHEA-COMP:10287"/>
        <dbReference type="ChEBI" id="CHEBI:15378"/>
        <dbReference type="ChEBI" id="CHEBI:57856"/>
        <dbReference type="ChEBI" id="CHEBI:59789"/>
        <dbReference type="ChEBI" id="CHEBI:74506"/>
        <dbReference type="ChEBI" id="CHEBI:82748"/>
        <dbReference type="EC" id="2.1.1.199"/>
    </reaction>
</comment>
<dbReference type="EC" id="2.1.1.199" evidence="7"/>
<dbReference type="SUPFAM" id="SSF53335">
    <property type="entry name" value="S-adenosyl-L-methionine-dependent methyltransferases"/>
    <property type="match status" value="1"/>
</dbReference>
<evidence type="ECO:0000256" key="3">
    <source>
        <dbReference type="ARBA" id="ARBA00022552"/>
    </source>
</evidence>
<dbReference type="EMBL" id="CP031733">
    <property type="protein sequence ID" value="AXQ79257.1"/>
    <property type="molecule type" value="Genomic_DNA"/>
</dbReference>
<sequence>MTNDFYHKTVLLHEAVDRLEVKPNGVYVDATLGGAGHSSYLLSQLNSRGRLYAFDQDQKAIDQAKIRLQSYIEAGQAFLIKDNFKHLSSSLSKYGQTAVDGILYDLGVSSPQLDEGERGFSYKKDAPLDMRMNQEQELSAYEVVNHYAYRDLVRIFFHYGEDKFAKQVARKIEAARQTQPIATTGELAELIKAAKPAKELKKKGHPAKQIFQAIRIEVNDELKAVRTSLEQALALLKPEGRIAVISFHSLEDRIVKQLFREVTELSVPKGLPFIPEELQPKFELINRRPILPSKEELEVNHRAHSAKLRVIKKIRE</sequence>
<dbReference type="EMBL" id="QVQZ01000041">
    <property type="protein sequence ID" value="RFU52323.1"/>
    <property type="molecule type" value="Genomic_DNA"/>
</dbReference>
<evidence type="ECO:0000256" key="4">
    <source>
        <dbReference type="ARBA" id="ARBA00022603"/>
    </source>
</evidence>
<comment type="subcellular location">
    <subcellularLocation>
        <location evidence="7">Cytoplasm</location>
    </subcellularLocation>
</comment>
<organism evidence="10 12">
    <name type="scientific">Streptococcus chenjunshii</name>
    <dbReference type="NCBI Taxonomy" id="2173853"/>
    <lineage>
        <taxon>Bacteria</taxon>
        <taxon>Bacillati</taxon>
        <taxon>Bacillota</taxon>
        <taxon>Bacilli</taxon>
        <taxon>Lactobacillales</taxon>
        <taxon>Streptococcaceae</taxon>
        <taxon>Streptococcus</taxon>
    </lineage>
</organism>
<keyword evidence="2 7" id="KW-0963">Cytoplasm</keyword>
<dbReference type="NCBIfam" id="TIGR00006">
    <property type="entry name" value="16S rRNA (cytosine(1402)-N(4))-methyltransferase RsmH"/>
    <property type="match status" value="1"/>
</dbReference>
<keyword evidence="5 7" id="KW-0808">Transferase</keyword>
<dbReference type="KEGG" id="schj:DDV21_009300"/>
<reference evidence="8" key="4">
    <citation type="journal article" date="2019" name="Int. J. Syst. Evol. Microbiol.">
        <title>Streptococcus chenjunshii sp. nov. isolated from feces of Tibetan antelopes.</title>
        <authorList>
            <person name="Tian Z."/>
            <person name="Lu S."/>
            <person name="Jin D."/>
            <person name="Yang J."/>
            <person name="Pu J."/>
            <person name="Lai X.H."/>
            <person name="Bai X.N."/>
            <person name="Wu X.M."/>
            <person name="Li J."/>
            <person name="Wang S."/>
            <person name="Xu J."/>
        </authorList>
    </citation>
    <scope>NUCLEOTIDE SEQUENCE</scope>
    <source>
        <strain evidence="8">Z15</strain>
    </source>
</reference>
<dbReference type="OrthoDB" id="9806637at2"/>
<accession>A0A346NE12</accession>
<feature type="binding site" evidence="7">
    <location>
        <position position="112"/>
    </location>
    <ligand>
        <name>S-adenosyl-L-methionine</name>
        <dbReference type="ChEBI" id="CHEBI:59789"/>
    </ligand>
</feature>
<dbReference type="GO" id="GO:0005737">
    <property type="term" value="C:cytoplasm"/>
    <property type="evidence" value="ECO:0007669"/>
    <property type="project" value="UniProtKB-SubCell"/>
</dbReference>
<comment type="similarity">
    <text evidence="1 7">Belongs to the methyltransferase superfamily. RsmH family.</text>
</comment>
<keyword evidence="13" id="KW-1185">Reference proteome</keyword>
<proteinExistence type="inferred from homology"/>
<keyword evidence="3 7" id="KW-0698">rRNA processing</keyword>
<dbReference type="Proteomes" id="UP000264056">
    <property type="component" value="Unassembled WGS sequence"/>
</dbReference>
<dbReference type="InterPro" id="IPR029063">
    <property type="entry name" value="SAM-dependent_MTases_sf"/>
</dbReference>
<dbReference type="PANTHER" id="PTHR11265">
    <property type="entry name" value="S-ADENOSYL-METHYLTRANSFERASE MRAW"/>
    <property type="match status" value="1"/>
</dbReference>
<evidence type="ECO:0000313" key="10">
    <source>
        <dbReference type="EMBL" id="RFU52323.1"/>
    </source>
</evidence>
<feature type="binding site" evidence="7">
    <location>
        <position position="84"/>
    </location>
    <ligand>
        <name>S-adenosyl-L-methionine</name>
        <dbReference type="ChEBI" id="CHEBI:59789"/>
    </ligand>
</feature>
<accession>A0A372KJ94</accession>
<dbReference type="Proteomes" id="UP000246115">
    <property type="component" value="Chromosome"/>
</dbReference>
<evidence type="ECO:0000256" key="5">
    <source>
        <dbReference type="ARBA" id="ARBA00022679"/>
    </source>
</evidence>
<evidence type="ECO:0000256" key="6">
    <source>
        <dbReference type="ARBA" id="ARBA00022691"/>
    </source>
</evidence>